<organism evidence="1 2">
    <name type="scientific">Romanomermis culicivorax</name>
    <name type="common">Nematode worm</name>
    <dbReference type="NCBI Taxonomy" id="13658"/>
    <lineage>
        <taxon>Eukaryota</taxon>
        <taxon>Metazoa</taxon>
        <taxon>Ecdysozoa</taxon>
        <taxon>Nematoda</taxon>
        <taxon>Enoplea</taxon>
        <taxon>Dorylaimia</taxon>
        <taxon>Mermithida</taxon>
        <taxon>Mermithoidea</taxon>
        <taxon>Mermithidae</taxon>
        <taxon>Romanomermis</taxon>
    </lineage>
</organism>
<protein>
    <submittedName>
        <fullName evidence="2">Uncharacterized protein</fullName>
    </submittedName>
</protein>
<evidence type="ECO:0000313" key="2">
    <source>
        <dbReference type="WBParaSite" id="nRc.2.0.1.t19253-RA"/>
    </source>
</evidence>
<proteinExistence type="predicted"/>
<dbReference type="Proteomes" id="UP000887565">
    <property type="component" value="Unplaced"/>
</dbReference>
<reference evidence="2" key="1">
    <citation type="submission" date="2022-11" db="UniProtKB">
        <authorList>
            <consortium name="WormBaseParasite"/>
        </authorList>
    </citation>
    <scope>IDENTIFICATION</scope>
</reference>
<evidence type="ECO:0000313" key="1">
    <source>
        <dbReference type="Proteomes" id="UP000887565"/>
    </source>
</evidence>
<keyword evidence="1" id="KW-1185">Reference proteome</keyword>
<dbReference type="AlphaFoldDB" id="A0A915IZX9"/>
<dbReference type="WBParaSite" id="nRc.2.0.1.t19253-RA">
    <property type="protein sequence ID" value="nRc.2.0.1.t19253-RA"/>
    <property type="gene ID" value="nRc.2.0.1.g19253"/>
</dbReference>
<sequence>MQYTNTLPVGTDFNDSNKIFDAAKSSALAPAFEKSNVKSSKRLAFSALSRFINFSLRKVSISSTFSAAKFPFSNKAMWASFSLIAAKRYSSLMKYRRNPVILRILIKKLFGLPCSAQKHAPAQVKNNDLNLHIPHDADSADCRFFTNFSFESLSIAVRNSPLAGDKSSTLYGSKFKNTGNLLTDDEAERVIALNYAIIVCIKENLASCFMVKIVC</sequence>
<accession>A0A915IZX9</accession>
<name>A0A915IZX9_ROMCU</name>